<reference evidence="2" key="3">
    <citation type="submission" date="2016-06" db="EMBL/GenBank/DDBJ databases">
        <authorList>
            <person name="Olsen C.W."/>
            <person name="Carey S."/>
            <person name="Hinshaw L."/>
            <person name="Karasin A.I."/>
        </authorList>
    </citation>
    <scope>NUCLEOTIDE SEQUENCE [LARGE SCALE GENOMIC DNA]</scope>
    <source>
        <strain evidence="2">PM4</strain>
    </source>
</reference>
<reference evidence="1 4" key="1">
    <citation type="submission" date="2016-04" db="EMBL/GenBank/DDBJ databases">
        <authorList>
            <person name="Evans L.H."/>
            <person name="Alamgir A."/>
            <person name="Owens N."/>
            <person name="Weber N.D."/>
            <person name="Virtaneva K."/>
            <person name="Barbian K."/>
            <person name="Babar A."/>
            <person name="Rosenke K."/>
        </authorList>
    </citation>
    <scope>NUCLEOTIDE SEQUENCE [LARGE SCALE GENOMIC DNA]</scope>
    <source>
        <strain evidence="1">S5</strain>
        <strain evidence="4">S5(T) (JCM 30642 \VKM B-2941)</strain>
    </source>
</reference>
<dbReference type="RefSeq" id="WP_077076025.1">
    <property type="nucleotide sequence ID" value="NZ_LT671858.1"/>
</dbReference>
<keyword evidence="3" id="KW-1185">Reference proteome</keyword>
<name>A0A1N5TP31_9ARCH</name>
<evidence type="ECO:0000313" key="2">
    <source>
        <dbReference type="EMBL" id="SJK84482.1"/>
    </source>
</evidence>
<sequence length="68" mass="8202">MKINPFNKEYNSRRKDQLDVNYDIFKKFSVEAQTKEELIAMLEEKFNYVISRIANENAKELLEEMQLL</sequence>
<reference evidence="3" key="2">
    <citation type="submission" date="2016-06" db="EMBL/GenBank/DDBJ databases">
        <authorList>
            <person name="Toshchakov V.S."/>
        </authorList>
    </citation>
    <scope>NUCLEOTIDE SEQUENCE [LARGE SCALE GENOMIC DNA]</scope>
    <source>
        <strain>PM4 (JCM 30641</strain>
        <strain evidence="3">\VKM B-2940)</strain>
    </source>
</reference>
<proteinExistence type="predicted"/>
<accession>A0A1N5TP31</accession>
<evidence type="ECO:0000313" key="1">
    <source>
        <dbReference type="EMBL" id="SIM49718.1"/>
    </source>
</evidence>
<dbReference type="STRING" id="1673428.CPM_0608"/>
<dbReference type="Proteomes" id="UP000195607">
    <property type="component" value="Chromosome I"/>
</dbReference>
<dbReference type="EMBL" id="LT671858">
    <property type="protein sequence ID" value="SIM49718.1"/>
    <property type="molecule type" value="Genomic_DNA"/>
</dbReference>
<dbReference type="EMBL" id="LT719092">
    <property type="protein sequence ID" value="SJK84482.1"/>
    <property type="molecule type" value="Genomic_DNA"/>
</dbReference>
<gene>
    <name evidence="2" type="ORF">CPM_0608</name>
    <name evidence="1" type="ORF">CSP5_0628</name>
</gene>
<dbReference type="KEGG" id="cdiv:CPM_0608"/>
<evidence type="ECO:0000313" key="3">
    <source>
        <dbReference type="Proteomes" id="UP000187822"/>
    </source>
</evidence>
<dbReference type="GeneID" id="41587913"/>
<dbReference type="AlphaFoldDB" id="A0A1N5TP31"/>
<organism evidence="1 4">
    <name type="scientific">Cuniculiplasma divulgatum</name>
    <dbReference type="NCBI Taxonomy" id="1673428"/>
    <lineage>
        <taxon>Archaea</taxon>
        <taxon>Methanobacteriati</taxon>
        <taxon>Thermoplasmatota</taxon>
        <taxon>Thermoplasmata</taxon>
        <taxon>Thermoplasmatales</taxon>
        <taxon>Cuniculiplasmataceae</taxon>
        <taxon>Cuniculiplasma</taxon>
    </lineage>
</organism>
<protein>
    <submittedName>
        <fullName evidence="1">Uncharacterized protein</fullName>
    </submittedName>
</protein>
<evidence type="ECO:0000313" key="4">
    <source>
        <dbReference type="Proteomes" id="UP000195607"/>
    </source>
</evidence>
<dbReference type="Proteomes" id="UP000187822">
    <property type="component" value="Chromosome I"/>
</dbReference>